<accession>A0A4U0TXD6</accession>
<name>A0A4U0TXD6_9PEZI</name>
<dbReference type="Gene3D" id="3.40.1190.20">
    <property type="match status" value="1"/>
</dbReference>
<sequence>MWEDRTPRTVALGNGVWLDEIRNEGVAPIKDVPGGSVTFSTLGARLFTAAEPTRIGMIFNAGGDFPEAILELFRSWSITLSVHHRSDEPSSRGLVFYEKANGNRKGFQRLTPPMPVEIKDLQGTEMLHSASFTFFGTAAYIEEQTVDMKRLRWRSERYADDAINPFVVWEPHAKSCRPDTLDAHLRACRSVGVFSPNHEELASFFCEPSAASFDRSIVERQARTFIDSGIGSSDDGCMLVRAANHGCLILSRQHEVVWLPSYYDSDSHMVVDPTGAGNAFLGAFVIGLQETGSCVEAAKYGQVAASFVIEQIGLPALTGDGDGELWNSCSVRERLAEYRTRVRG</sequence>
<dbReference type="PANTHER" id="PTHR47098:SF1">
    <property type="entry name" value="PFKB FAMILY CARBOHYDRATE KINASE SUPERFAMILY (AFU_ORTHOLOGUE AFUA_4G09500)"/>
    <property type="match status" value="1"/>
</dbReference>
<dbReference type="EMBL" id="NAJL01000025">
    <property type="protein sequence ID" value="TKA27004.1"/>
    <property type="molecule type" value="Genomic_DNA"/>
</dbReference>
<protein>
    <recommendedName>
        <fullName evidence="1">Carbohydrate kinase PfkB domain-containing protein</fullName>
    </recommendedName>
</protein>
<dbReference type="PANTHER" id="PTHR47098">
    <property type="entry name" value="PROTEIN MAK32"/>
    <property type="match status" value="1"/>
</dbReference>
<evidence type="ECO:0000313" key="2">
    <source>
        <dbReference type="EMBL" id="TKA27004.1"/>
    </source>
</evidence>
<proteinExistence type="predicted"/>
<dbReference type="SUPFAM" id="SSF53613">
    <property type="entry name" value="Ribokinase-like"/>
    <property type="match status" value="1"/>
</dbReference>
<comment type="caution">
    <text evidence="2">The sequence shown here is derived from an EMBL/GenBank/DDBJ whole genome shotgun (WGS) entry which is preliminary data.</text>
</comment>
<dbReference type="Proteomes" id="UP000308549">
    <property type="component" value="Unassembled WGS sequence"/>
</dbReference>
<evidence type="ECO:0000313" key="3">
    <source>
        <dbReference type="Proteomes" id="UP000308549"/>
    </source>
</evidence>
<dbReference type="InterPro" id="IPR011611">
    <property type="entry name" value="PfkB_dom"/>
</dbReference>
<reference evidence="2 3" key="1">
    <citation type="submission" date="2017-03" db="EMBL/GenBank/DDBJ databases">
        <title>Genomes of endolithic fungi from Antarctica.</title>
        <authorList>
            <person name="Coleine C."/>
            <person name="Masonjones S."/>
            <person name="Stajich J.E."/>
        </authorList>
    </citation>
    <scope>NUCLEOTIDE SEQUENCE [LARGE SCALE GENOMIC DNA]</scope>
    <source>
        <strain evidence="2 3">CCFEE 6315</strain>
    </source>
</reference>
<organism evidence="2 3">
    <name type="scientific">Salinomyces thailandicus</name>
    <dbReference type="NCBI Taxonomy" id="706561"/>
    <lineage>
        <taxon>Eukaryota</taxon>
        <taxon>Fungi</taxon>
        <taxon>Dikarya</taxon>
        <taxon>Ascomycota</taxon>
        <taxon>Pezizomycotina</taxon>
        <taxon>Dothideomycetes</taxon>
        <taxon>Dothideomycetidae</taxon>
        <taxon>Mycosphaerellales</taxon>
        <taxon>Teratosphaeriaceae</taxon>
        <taxon>Salinomyces</taxon>
    </lineage>
</organism>
<keyword evidence="3" id="KW-1185">Reference proteome</keyword>
<dbReference type="Pfam" id="PF00294">
    <property type="entry name" value="PfkB"/>
    <property type="match status" value="1"/>
</dbReference>
<dbReference type="InterPro" id="IPR029056">
    <property type="entry name" value="Ribokinase-like"/>
</dbReference>
<dbReference type="OrthoDB" id="497927at2759"/>
<gene>
    <name evidence="2" type="ORF">B0A50_05195</name>
</gene>
<evidence type="ECO:0000259" key="1">
    <source>
        <dbReference type="Pfam" id="PF00294"/>
    </source>
</evidence>
<feature type="domain" description="Carbohydrate kinase PfkB" evidence="1">
    <location>
        <begin position="180"/>
        <end position="313"/>
    </location>
</feature>
<dbReference type="AlphaFoldDB" id="A0A4U0TXD6"/>